<organism evidence="1 2">
    <name type="scientific">Ancylostoma duodenale</name>
    <dbReference type="NCBI Taxonomy" id="51022"/>
    <lineage>
        <taxon>Eukaryota</taxon>
        <taxon>Metazoa</taxon>
        <taxon>Ecdysozoa</taxon>
        <taxon>Nematoda</taxon>
        <taxon>Chromadorea</taxon>
        <taxon>Rhabditida</taxon>
        <taxon>Rhabditina</taxon>
        <taxon>Rhabditomorpha</taxon>
        <taxon>Strongyloidea</taxon>
        <taxon>Ancylostomatidae</taxon>
        <taxon>Ancylostomatinae</taxon>
        <taxon>Ancylostoma</taxon>
    </lineage>
</organism>
<keyword evidence="2" id="KW-1185">Reference proteome</keyword>
<dbReference type="Gene3D" id="3.60.10.10">
    <property type="entry name" value="Endonuclease/exonuclease/phosphatase"/>
    <property type="match status" value="1"/>
</dbReference>
<evidence type="ECO:0008006" key="3">
    <source>
        <dbReference type="Google" id="ProtNLM"/>
    </source>
</evidence>
<proteinExistence type="predicted"/>
<accession>A0A0C2GKJ5</accession>
<evidence type="ECO:0000313" key="1">
    <source>
        <dbReference type="EMBL" id="KIH59374.1"/>
    </source>
</evidence>
<dbReference type="InterPro" id="IPR036691">
    <property type="entry name" value="Endo/exonu/phosph_ase_sf"/>
</dbReference>
<dbReference type="EMBL" id="KN732035">
    <property type="protein sequence ID" value="KIH59374.1"/>
    <property type="molecule type" value="Genomic_DNA"/>
</dbReference>
<dbReference type="OrthoDB" id="5867484at2759"/>
<evidence type="ECO:0000313" key="2">
    <source>
        <dbReference type="Proteomes" id="UP000054047"/>
    </source>
</evidence>
<name>A0A0C2GKJ5_9BILA</name>
<dbReference type="Proteomes" id="UP000054047">
    <property type="component" value="Unassembled WGS sequence"/>
</dbReference>
<dbReference type="SUPFAM" id="SSF56219">
    <property type="entry name" value="DNase I-like"/>
    <property type="match status" value="1"/>
</dbReference>
<reference evidence="1 2" key="1">
    <citation type="submission" date="2013-12" db="EMBL/GenBank/DDBJ databases">
        <title>Draft genome of the parsitic nematode Ancylostoma duodenale.</title>
        <authorList>
            <person name="Mitreva M."/>
        </authorList>
    </citation>
    <scope>NUCLEOTIDE SEQUENCE [LARGE SCALE GENOMIC DNA]</scope>
    <source>
        <strain evidence="1 2">Zhejiang</strain>
    </source>
</reference>
<protein>
    <recommendedName>
        <fullName evidence="3">Endonuclease/exonuclease/phosphatase domain-containing protein</fullName>
    </recommendedName>
</protein>
<gene>
    <name evidence="1" type="ORF">ANCDUO_10400</name>
</gene>
<sequence>MEGKWPLQQCQQDHLVFQLRRKARKRSRICLEQTGSQSTARFLAKHIRITVIQDYAPTGNSEEDMKNDFYGLLQDAIDEAPQRDLKIVLGDFNAQLDGDRHGIEEPLDPLHHQGILVTTASD</sequence>
<dbReference type="AlphaFoldDB" id="A0A0C2GKJ5"/>